<gene>
    <name evidence="1" type="ORF">HJ01_02487</name>
</gene>
<accession>H7FSC2</accession>
<comment type="caution">
    <text evidence="1">The sequence shown here is derived from an EMBL/GenBank/DDBJ whole genome shotgun (WGS) entry which is preliminary data.</text>
</comment>
<keyword evidence="2" id="KW-1185">Reference proteome</keyword>
<organism evidence="1 2">
    <name type="scientific">Flavobacterium frigoris (strain PS1)</name>
    <dbReference type="NCBI Taxonomy" id="1086011"/>
    <lineage>
        <taxon>Bacteria</taxon>
        <taxon>Pseudomonadati</taxon>
        <taxon>Bacteroidota</taxon>
        <taxon>Flavobacteriia</taxon>
        <taxon>Flavobacteriales</taxon>
        <taxon>Flavobacteriaceae</taxon>
        <taxon>Flavobacterium</taxon>
    </lineage>
</organism>
<name>H7FSC2_FLAFP</name>
<protein>
    <submittedName>
        <fullName evidence="1">Uncharacterized protein</fullName>
    </submittedName>
</protein>
<dbReference type="AlphaFoldDB" id="H7FSC2"/>
<dbReference type="SUPFAM" id="SSF53137">
    <property type="entry name" value="Translational machinery components"/>
    <property type="match status" value="1"/>
</dbReference>
<dbReference type="PATRIC" id="fig|1086011.3.peg.2435"/>
<dbReference type="RefSeq" id="WP_007138664.1">
    <property type="nucleotide sequence ID" value="NZ_AHKF01000018.1"/>
</dbReference>
<evidence type="ECO:0000313" key="1">
    <source>
        <dbReference type="EMBL" id="EIA08765.1"/>
    </source>
</evidence>
<evidence type="ECO:0000313" key="2">
    <source>
        <dbReference type="Proteomes" id="UP000005566"/>
    </source>
</evidence>
<dbReference type="Proteomes" id="UP000005566">
    <property type="component" value="Unassembled WGS sequence"/>
</dbReference>
<sequence>MTKNANQLGIWMDHSVAYLIEFSTKPFEIQTIVGEFVLENDTLSTTKKSILNNHYNKIGKTILKYKKIVLFGPSDAKLDFFDFLSEDERFLKLKIEIKNPDKMNVNQQHDFIKEYFGQD</sequence>
<reference evidence="1 2" key="1">
    <citation type="journal article" date="2014" name="Acta Crystallogr. D">
        <title>Structure-based characterization and antifreeze properties of a hyperactive ice-binding protein from the Antarctic bacterium Flavobacterium frigoris PS1.</title>
        <authorList>
            <person name="Do H."/>
            <person name="Kim S.J."/>
            <person name="Kim H.J."/>
            <person name="Lee J.H."/>
        </authorList>
    </citation>
    <scope>NUCLEOTIDE SEQUENCE [LARGE SCALE GENOMIC DNA]</scope>
    <source>
        <strain evidence="1 2">PS1</strain>
    </source>
</reference>
<proteinExistence type="predicted"/>
<dbReference type="EMBL" id="AHKF01000018">
    <property type="protein sequence ID" value="EIA08765.1"/>
    <property type="molecule type" value="Genomic_DNA"/>
</dbReference>